<sequence length="199" mass="21455">MLSELVSFAALGFQHIVAIDAFDHILFLLVLAAIYRGRDWRQVLWVISAFTIGHSITLALAVTNVLVLPPRLVEFLIPLTIVATGIENIVQRSRAAQGTFSRHRVLFAAGFGLVHGAGFAGYLRSLFLDSIAVPLVGFNLGIEAGQIVVLAATAVLFRLVDGGLSVALPSRDPFPLRLTAVSLGVTVIATGWAWQRFPQ</sequence>
<proteinExistence type="predicted"/>
<evidence type="ECO:0000313" key="3">
    <source>
        <dbReference type="Proteomes" id="UP000500938"/>
    </source>
</evidence>
<dbReference type="InterPro" id="IPR032809">
    <property type="entry name" value="Put_HupE_UreJ"/>
</dbReference>
<feature type="transmembrane region" description="Helical" evidence="1">
    <location>
        <begin position="105"/>
        <end position="123"/>
    </location>
</feature>
<feature type="transmembrane region" description="Helical" evidence="1">
    <location>
        <begin position="135"/>
        <end position="157"/>
    </location>
</feature>
<dbReference type="AlphaFoldDB" id="A0A6M4IQU1"/>
<reference evidence="2 3" key="1">
    <citation type="submission" date="2020-05" db="EMBL/GenBank/DDBJ databases">
        <title>Complete genome sequence of Gemmatimonas greenlandica TET16.</title>
        <authorList>
            <person name="Zeng Y."/>
        </authorList>
    </citation>
    <scope>NUCLEOTIDE SEQUENCE [LARGE SCALE GENOMIC DNA]</scope>
    <source>
        <strain evidence="2 3">TET16</strain>
    </source>
</reference>
<keyword evidence="1" id="KW-0472">Membrane</keyword>
<dbReference type="Pfam" id="PF13795">
    <property type="entry name" value="HupE_UreJ_2"/>
    <property type="match status" value="1"/>
</dbReference>
<evidence type="ECO:0000256" key="1">
    <source>
        <dbReference type="SAM" id="Phobius"/>
    </source>
</evidence>
<keyword evidence="3" id="KW-1185">Reference proteome</keyword>
<feature type="transmembrane region" description="Helical" evidence="1">
    <location>
        <begin position="178"/>
        <end position="195"/>
    </location>
</feature>
<dbReference type="EMBL" id="CP053085">
    <property type="protein sequence ID" value="QJR37100.1"/>
    <property type="molecule type" value="Genomic_DNA"/>
</dbReference>
<keyword evidence="1" id="KW-0812">Transmembrane</keyword>
<accession>A0A6M4IQU1</accession>
<dbReference type="Proteomes" id="UP000500938">
    <property type="component" value="Chromosome"/>
</dbReference>
<name>A0A6M4IQU1_9BACT</name>
<protein>
    <submittedName>
        <fullName evidence="2">HupE/UreJ family protein</fullName>
    </submittedName>
</protein>
<keyword evidence="1" id="KW-1133">Transmembrane helix</keyword>
<gene>
    <name evidence="2" type="ORF">HKW67_17030</name>
</gene>
<dbReference type="RefSeq" id="WP_171226533.1">
    <property type="nucleotide sequence ID" value="NZ_CP053085.1"/>
</dbReference>
<feature type="transmembrane region" description="Helical" evidence="1">
    <location>
        <begin position="43"/>
        <end position="66"/>
    </location>
</feature>
<feature type="transmembrane region" description="Helical" evidence="1">
    <location>
        <begin position="6"/>
        <end position="31"/>
    </location>
</feature>
<organism evidence="2 3">
    <name type="scientific">Gemmatimonas groenlandica</name>
    <dbReference type="NCBI Taxonomy" id="2732249"/>
    <lineage>
        <taxon>Bacteria</taxon>
        <taxon>Pseudomonadati</taxon>
        <taxon>Gemmatimonadota</taxon>
        <taxon>Gemmatimonadia</taxon>
        <taxon>Gemmatimonadales</taxon>
        <taxon>Gemmatimonadaceae</taxon>
        <taxon>Gemmatimonas</taxon>
    </lineage>
</organism>
<dbReference type="KEGG" id="ggr:HKW67_17030"/>
<evidence type="ECO:0000313" key="2">
    <source>
        <dbReference type="EMBL" id="QJR37100.1"/>
    </source>
</evidence>